<comment type="catalytic activity">
    <reaction evidence="1">
        <text>ATP + protein L-histidine = ADP + protein N-phospho-L-histidine.</text>
        <dbReference type="EC" id="2.7.13.3"/>
    </reaction>
</comment>
<accession>A0A9D1GUF5</accession>
<dbReference type="InterPro" id="IPR050398">
    <property type="entry name" value="HssS/ArlS-like"/>
</dbReference>
<dbReference type="CDD" id="cd00082">
    <property type="entry name" value="HisKA"/>
    <property type="match status" value="1"/>
</dbReference>
<gene>
    <name evidence="17" type="ORF">IAC39_06690</name>
</gene>
<evidence type="ECO:0000256" key="11">
    <source>
        <dbReference type="ARBA" id="ARBA00022989"/>
    </source>
</evidence>
<keyword evidence="11 15" id="KW-1133">Transmembrane helix</keyword>
<evidence type="ECO:0000256" key="14">
    <source>
        <dbReference type="SAM" id="MobiDB-lite"/>
    </source>
</evidence>
<dbReference type="InterPro" id="IPR036890">
    <property type="entry name" value="HATPase_C_sf"/>
</dbReference>
<dbReference type="AlphaFoldDB" id="A0A9D1GUF5"/>
<dbReference type="PANTHER" id="PTHR45528:SF1">
    <property type="entry name" value="SENSOR HISTIDINE KINASE CPXA"/>
    <property type="match status" value="1"/>
</dbReference>
<dbReference type="EMBL" id="DVLL01000021">
    <property type="protein sequence ID" value="HIT59381.1"/>
    <property type="molecule type" value="Genomic_DNA"/>
</dbReference>
<dbReference type="InterPro" id="IPR003594">
    <property type="entry name" value="HATPase_dom"/>
</dbReference>
<name>A0A9D1GUF5_9FIRM</name>
<evidence type="ECO:0000256" key="5">
    <source>
        <dbReference type="ARBA" id="ARBA00022553"/>
    </source>
</evidence>
<comment type="caution">
    <text evidence="17">The sequence shown here is derived from an EMBL/GenBank/DDBJ whole genome shotgun (WGS) entry which is preliminary data.</text>
</comment>
<dbReference type="EC" id="2.7.13.3" evidence="3"/>
<dbReference type="InterPro" id="IPR005467">
    <property type="entry name" value="His_kinase_dom"/>
</dbReference>
<evidence type="ECO:0000256" key="1">
    <source>
        <dbReference type="ARBA" id="ARBA00000085"/>
    </source>
</evidence>
<evidence type="ECO:0000256" key="12">
    <source>
        <dbReference type="ARBA" id="ARBA00023012"/>
    </source>
</evidence>
<keyword evidence="10" id="KW-0067">ATP-binding</keyword>
<feature type="compositionally biased region" description="Basic and acidic residues" evidence="14">
    <location>
        <begin position="746"/>
        <end position="757"/>
    </location>
</feature>
<feature type="transmembrane region" description="Helical" evidence="15">
    <location>
        <begin position="411"/>
        <end position="431"/>
    </location>
</feature>
<dbReference type="PROSITE" id="PS50109">
    <property type="entry name" value="HIS_KIN"/>
    <property type="match status" value="1"/>
</dbReference>
<dbReference type="SMART" id="SM00388">
    <property type="entry name" value="HisKA"/>
    <property type="match status" value="1"/>
</dbReference>
<evidence type="ECO:0000256" key="10">
    <source>
        <dbReference type="ARBA" id="ARBA00022840"/>
    </source>
</evidence>
<evidence type="ECO:0000256" key="2">
    <source>
        <dbReference type="ARBA" id="ARBA00004651"/>
    </source>
</evidence>
<organism evidence="17 18">
    <name type="scientific">Candidatus Faeciplasma pullistercoris</name>
    <dbReference type="NCBI Taxonomy" id="2840800"/>
    <lineage>
        <taxon>Bacteria</taxon>
        <taxon>Bacillati</taxon>
        <taxon>Bacillota</taxon>
        <taxon>Clostridia</taxon>
        <taxon>Eubacteriales</taxon>
        <taxon>Oscillospiraceae</taxon>
        <taxon>Oscillospiraceae incertae sedis</taxon>
        <taxon>Candidatus Faeciplasma</taxon>
    </lineage>
</organism>
<keyword evidence="9 17" id="KW-0418">Kinase</keyword>
<evidence type="ECO:0000313" key="18">
    <source>
        <dbReference type="Proteomes" id="UP000824136"/>
    </source>
</evidence>
<evidence type="ECO:0000256" key="4">
    <source>
        <dbReference type="ARBA" id="ARBA00022475"/>
    </source>
</evidence>
<protein>
    <recommendedName>
        <fullName evidence="3">histidine kinase</fullName>
        <ecNumber evidence="3">2.7.13.3</ecNumber>
    </recommendedName>
</protein>
<evidence type="ECO:0000256" key="15">
    <source>
        <dbReference type="SAM" id="Phobius"/>
    </source>
</evidence>
<keyword evidence="12" id="KW-0902">Two-component regulatory system</keyword>
<evidence type="ECO:0000256" key="9">
    <source>
        <dbReference type="ARBA" id="ARBA00022777"/>
    </source>
</evidence>
<dbReference type="Gene3D" id="1.10.287.130">
    <property type="match status" value="1"/>
</dbReference>
<comment type="subcellular location">
    <subcellularLocation>
        <location evidence="2">Cell membrane</location>
        <topology evidence="2">Multi-pass membrane protein</topology>
    </subcellularLocation>
</comment>
<feature type="transmembrane region" description="Helical" evidence="15">
    <location>
        <begin position="348"/>
        <end position="376"/>
    </location>
</feature>
<dbReference type="InterPro" id="IPR036097">
    <property type="entry name" value="HisK_dim/P_sf"/>
</dbReference>
<dbReference type="GO" id="GO:0000155">
    <property type="term" value="F:phosphorelay sensor kinase activity"/>
    <property type="evidence" value="ECO:0007669"/>
    <property type="project" value="InterPro"/>
</dbReference>
<sequence>MNGIKGKLWIKLTAICVAMLSAAILAISSVAVAIMLENDVFFDGGQRLSEDVWQTSISNKLNDVVLGIESCEPLGDIEALENAEAELLYYLDSEKVKAPVTDVTLEEKYDWQSEYNESDATLSAYDESSSPVTADEIKQLISMLDMRYNKNASNLSIEIYNSDGELIYNNFTLEDVRLELDRDIAVSKLGSKQNLTMEFYNAEDLNNYVNEYLSSARIDTMDVTEYDNLFVLYVEYYPVYQDSLTVHVSVPTVLETHDDIYVRVAKMESFVANRNLFVVALVISAIIFAVCFIFLISSAGYNERDNGIHLSFFDKIPLELVLCAAAAIIVVCVMFASDFIYYSSISDLWISVVIFMAVVALCAGAVIVILMTIAARCKGGKLFQYTIIIGGIILLYKFLRLLFRNFRYTKKAAVVYGLLLLYDLLNIVAVINGSVDYGISMFFLGRIAVGIGFIVYVAAFGKIKDGCKRISGGDADATIDTERMPAELKNLACDINSIGNGIHLAVDEKMKSERLKTELITNVSHDLKTPLTSIVNYVDILSKEDIKPDTAKEYVDVLVRQSQRMKKLIDDLVEASKASSGAIQVNFERSDMTLLVTQAVTEYEEKLARARLTPVIDVPDKPVPVMIDGRLMWRVLDNLIGNICKYAQPETRVYISEIETDKTVTVVFKNISKYALNISSEELMERFVRGDSSRSTEGSGLGLSIARGLCNLQNVKFGISIDGDLFKAELSLNKLPEDPDQPDMTHNTEPEYSEHVEPQSGHTVQDTQYAEDKARCAAGSQSQAETTSRNEQKPDLNSI</sequence>
<evidence type="ECO:0000256" key="7">
    <source>
        <dbReference type="ARBA" id="ARBA00022692"/>
    </source>
</evidence>
<feature type="compositionally biased region" description="Basic and acidic residues" evidence="14">
    <location>
        <begin position="788"/>
        <end position="799"/>
    </location>
</feature>
<dbReference type="Gene3D" id="3.30.565.10">
    <property type="entry name" value="Histidine kinase-like ATPase, C-terminal domain"/>
    <property type="match status" value="1"/>
</dbReference>
<dbReference type="Pfam" id="PF02518">
    <property type="entry name" value="HATPase_c"/>
    <property type="match status" value="1"/>
</dbReference>
<evidence type="ECO:0000259" key="16">
    <source>
        <dbReference type="PROSITE" id="PS50109"/>
    </source>
</evidence>
<dbReference type="SUPFAM" id="SSF55874">
    <property type="entry name" value="ATPase domain of HSP90 chaperone/DNA topoisomerase II/histidine kinase"/>
    <property type="match status" value="1"/>
</dbReference>
<feature type="domain" description="Histidine kinase" evidence="16">
    <location>
        <begin position="522"/>
        <end position="725"/>
    </location>
</feature>
<dbReference type="Pfam" id="PF00512">
    <property type="entry name" value="HisKA"/>
    <property type="match status" value="1"/>
</dbReference>
<proteinExistence type="predicted"/>
<keyword evidence="8" id="KW-0547">Nucleotide-binding</keyword>
<dbReference type="SMART" id="SM00387">
    <property type="entry name" value="HATPase_c"/>
    <property type="match status" value="1"/>
</dbReference>
<keyword evidence="6" id="KW-0808">Transferase</keyword>
<keyword evidence="7 15" id="KW-0812">Transmembrane</keyword>
<dbReference type="FunFam" id="1.10.287.130:FF:000001">
    <property type="entry name" value="Two-component sensor histidine kinase"/>
    <property type="match status" value="1"/>
</dbReference>
<evidence type="ECO:0000256" key="3">
    <source>
        <dbReference type="ARBA" id="ARBA00012438"/>
    </source>
</evidence>
<evidence type="ECO:0000256" key="13">
    <source>
        <dbReference type="ARBA" id="ARBA00023136"/>
    </source>
</evidence>
<feature type="transmembrane region" description="Helical" evidence="15">
    <location>
        <begin position="437"/>
        <end position="459"/>
    </location>
</feature>
<dbReference type="Proteomes" id="UP000824136">
    <property type="component" value="Unassembled WGS sequence"/>
</dbReference>
<dbReference type="GO" id="GO:0005886">
    <property type="term" value="C:plasma membrane"/>
    <property type="evidence" value="ECO:0007669"/>
    <property type="project" value="UniProtKB-SubCell"/>
</dbReference>
<dbReference type="GO" id="GO:0005524">
    <property type="term" value="F:ATP binding"/>
    <property type="evidence" value="ECO:0007669"/>
    <property type="project" value="UniProtKB-KW"/>
</dbReference>
<dbReference type="InterPro" id="IPR003661">
    <property type="entry name" value="HisK_dim/P_dom"/>
</dbReference>
<keyword evidence="5" id="KW-0597">Phosphoprotein</keyword>
<keyword evidence="4" id="KW-1003">Cell membrane</keyword>
<feature type="transmembrane region" description="Helical" evidence="15">
    <location>
        <begin position="12"/>
        <end position="36"/>
    </location>
</feature>
<evidence type="ECO:0000256" key="6">
    <source>
        <dbReference type="ARBA" id="ARBA00022679"/>
    </source>
</evidence>
<dbReference type="SUPFAM" id="SSF47384">
    <property type="entry name" value="Homodimeric domain of signal transducing histidine kinase"/>
    <property type="match status" value="1"/>
</dbReference>
<reference evidence="17" key="1">
    <citation type="submission" date="2020-10" db="EMBL/GenBank/DDBJ databases">
        <authorList>
            <person name="Gilroy R."/>
        </authorList>
    </citation>
    <scope>NUCLEOTIDE SEQUENCE</scope>
    <source>
        <strain evidence="17">CHK33-4379</strain>
    </source>
</reference>
<feature type="region of interest" description="Disordered" evidence="14">
    <location>
        <begin position="734"/>
        <end position="799"/>
    </location>
</feature>
<feature type="transmembrane region" description="Helical" evidence="15">
    <location>
        <begin position="316"/>
        <end position="336"/>
    </location>
</feature>
<dbReference type="PANTHER" id="PTHR45528">
    <property type="entry name" value="SENSOR HISTIDINE KINASE CPXA"/>
    <property type="match status" value="1"/>
</dbReference>
<evidence type="ECO:0000256" key="8">
    <source>
        <dbReference type="ARBA" id="ARBA00022741"/>
    </source>
</evidence>
<feature type="transmembrane region" description="Helical" evidence="15">
    <location>
        <begin position="276"/>
        <end position="296"/>
    </location>
</feature>
<feature type="transmembrane region" description="Helical" evidence="15">
    <location>
        <begin position="382"/>
        <end position="399"/>
    </location>
</feature>
<reference evidence="17" key="2">
    <citation type="journal article" date="2021" name="PeerJ">
        <title>Extensive microbial diversity within the chicken gut microbiome revealed by metagenomics and culture.</title>
        <authorList>
            <person name="Gilroy R."/>
            <person name="Ravi A."/>
            <person name="Getino M."/>
            <person name="Pursley I."/>
            <person name="Horton D.L."/>
            <person name="Alikhan N.F."/>
            <person name="Baker D."/>
            <person name="Gharbi K."/>
            <person name="Hall N."/>
            <person name="Watson M."/>
            <person name="Adriaenssens E.M."/>
            <person name="Foster-Nyarko E."/>
            <person name="Jarju S."/>
            <person name="Secka A."/>
            <person name="Antonio M."/>
            <person name="Oren A."/>
            <person name="Chaudhuri R.R."/>
            <person name="La Ragione R."/>
            <person name="Hildebrand F."/>
            <person name="Pallen M.J."/>
        </authorList>
    </citation>
    <scope>NUCLEOTIDE SEQUENCE</scope>
    <source>
        <strain evidence="17">CHK33-4379</strain>
    </source>
</reference>
<evidence type="ECO:0000313" key="17">
    <source>
        <dbReference type="EMBL" id="HIT59381.1"/>
    </source>
</evidence>
<keyword evidence="13 15" id="KW-0472">Membrane</keyword>